<evidence type="ECO:0000256" key="1">
    <source>
        <dbReference type="SAM" id="Phobius"/>
    </source>
</evidence>
<protein>
    <submittedName>
        <fullName evidence="2">Uncharacterized protein</fullName>
    </submittedName>
</protein>
<keyword evidence="1" id="KW-0812">Transmembrane</keyword>
<keyword evidence="1" id="KW-0472">Membrane</keyword>
<sequence length="52" mass="6324">MTLLDQFMNLFLGLRTVINNRIAFYHIFNFLFIIFVLNPSNNMKFDIFVLHR</sequence>
<name>A0A9D2WSM0_9FIRM</name>
<reference evidence="2" key="1">
    <citation type="submission" date="2016-02" db="EMBL/GenBank/DDBJ databases">
        <title>Draft Genome Sequence of Sporotomaculum syntrophicum Strain FB, a Syntrophic Benzoate Degrader.</title>
        <authorList>
            <person name="Nobu M.K."/>
            <person name="Narihiro T."/>
            <person name="Qiu Y.-L."/>
            <person name="Ohashi A."/>
            <person name="Liu W.-T."/>
            <person name="Yuji S."/>
        </authorList>
    </citation>
    <scope>NUCLEOTIDE SEQUENCE</scope>
    <source>
        <strain evidence="2">FB</strain>
    </source>
</reference>
<dbReference type="EMBL" id="LSRS01000001">
    <property type="protein sequence ID" value="KAF1086375.1"/>
    <property type="molecule type" value="Genomic_DNA"/>
</dbReference>
<evidence type="ECO:0000313" key="3">
    <source>
        <dbReference type="Proteomes" id="UP000798488"/>
    </source>
</evidence>
<evidence type="ECO:0000313" key="2">
    <source>
        <dbReference type="EMBL" id="KAF1086375.1"/>
    </source>
</evidence>
<dbReference type="Proteomes" id="UP000798488">
    <property type="component" value="Unassembled WGS sequence"/>
</dbReference>
<keyword evidence="1" id="KW-1133">Transmembrane helix</keyword>
<dbReference type="AlphaFoldDB" id="A0A9D2WSM0"/>
<accession>A0A9D2WSM0</accession>
<keyword evidence="3" id="KW-1185">Reference proteome</keyword>
<organism evidence="2 3">
    <name type="scientific">Sporotomaculum syntrophicum</name>
    <dbReference type="NCBI Taxonomy" id="182264"/>
    <lineage>
        <taxon>Bacteria</taxon>
        <taxon>Bacillati</taxon>
        <taxon>Bacillota</taxon>
        <taxon>Clostridia</taxon>
        <taxon>Eubacteriales</taxon>
        <taxon>Desulfallaceae</taxon>
        <taxon>Sporotomaculum</taxon>
    </lineage>
</organism>
<proteinExistence type="predicted"/>
<feature type="transmembrane region" description="Helical" evidence="1">
    <location>
        <begin position="20"/>
        <end position="37"/>
    </location>
</feature>
<gene>
    <name evidence="2" type="ORF">SPSYN_00093</name>
</gene>
<comment type="caution">
    <text evidence="2">The sequence shown here is derived from an EMBL/GenBank/DDBJ whole genome shotgun (WGS) entry which is preliminary data.</text>
</comment>